<organism evidence="7 8">
    <name type="scientific">Thiohalophilus thiocyanatoxydans</name>
    <dbReference type="NCBI Taxonomy" id="381308"/>
    <lineage>
        <taxon>Bacteria</taxon>
        <taxon>Pseudomonadati</taxon>
        <taxon>Pseudomonadota</taxon>
        <taxon>Gammaproteobacteria</taxon>
        <taxon>Thiohalomonadales</taxon>
        <taxon>Thiohalophilaceae</taxon>
        <taxon>Thiohalophilus</taxon>
    </lineage>
</organism>
<sequence>MFLTINSGSSSLRLAAYRREGGELQQLATARHETEAGACDELLRQFIDEHNLQDVRGVVHRVVHGGSYFSDACHIDTEVESRIEALAPLAPLHNPPALALIRTARKLLPQETAHVAVFDTGFFHSMPGRAARYALPSDLSCDHEPRRYGFHGLAHQAMWQAWLRHESGHSKTRLITLQLGAGCSISAIRGGKPLDTSMGFSPLEGLVMATRSGDLDPGLLLYLQHQQGMTPEQLDNLLNRHSGLLGISGLSGDMRDLLDSTEPRAQQAVDLYCYRAAKYIGAYLAVLGGADGIVFGGGVGEHAPPIRARILGYLGWAGIDLDPDANQATLGEAGRISRSDSRIAAWVLPVDEARLMAEQAWQLLDT</sequence>
<evidence type="ECO:0000256" key="1">
    <source>
        <dbReference type="ARBA" id="ARBA00022679"/>
    </source>
</evidence>
<evidence type="ECO:0000256" key="2">
    <source>
        <dbReference type="ARBA" id="ARBA00022741"/>
    </source>
</evidence>
<dbReference type="GO" id="GO:0008776">
    <property type="term" value="F:acetate kinase activity"/>
    <property type="evidence" value="ECO:0007669"/>
    <property type="project" value="UniProtKB-UniRule"/>
</dbReference>
<dbReference type="UniPathway" id="UPA00340">
    <property type="reaction ID" value="UER00458"/>
</dbReference>
<dbReference type="SUPFAM" id="SSF53067">
    <property type="entry name" value="Actin-like ATPase domain"/>
    <property type="match status" value="2"/>
</dbReference>
<feature type="binding site" evidence="5">
    <location>
        <begin position="298"/>
        <end position="302"/>
    </location>
    <ligand>
        <name>ATP</name>
        <dbReference type="ChEBI" id="CHEBI:30616"/>
    </ligand>
</feature>
<comment type="similarity">
    <text evidence="5 6">Belongs to the acetokinase family.</text>
</comment>
<dbReference type="GO" id="GO:0006085">
    <property type="term" value="P:acetyl-CoA biosynthetic process"/>
    <property type="evidence" value="ECO:0007669"/>
    <property type="project" value="UniProtKB-UniRule"/>
</dbReference>
<comment type="catalytic activity">
    <reaction evidence="5">
        <text>acetate + ATP = acetyl phosphate + ADP</text>
        <dbReference type="Rhea" id="RHEA:11352"/>
        <dbReference type="ChEBI" id="CHEBI:22191"/>
        <dbReference type="ChEBI" id="CHEBI:30089"/>
        <dbReference type="ChEBI" id="CHEBI:30616"/>
        <dbReference type="ChEBI" id="CHEBI:456216"/>
        <dbReference type="EC" id="2.7.2.1"/>
    </reaction>
</comment>
<dbReference type="Gene3D" id="3.30.420.40">
    <property type="match status" value="2"/>
</dbReference>
<evidence type="ECO:0000256" key="4">
    <source>
        <dbReference type="ARBA" id="ARBA00022840"/>
    </source>
</evidence>
<comment type="caution">
    <text evidence="5">Lacks conserved residue(s) required for the propagation of feature annotation.</text>
</comment>
<comment type="cofactor">
    <cofactor evidence="5">
        <name>Mg(2+)</name>
        <dbReference type="ChEBI" id="CHEBI:18420"/>
    </cofactor>
    <cofactor evidence="5">
        <name>Mn(2+)</name>
        <dbReference type="ChEBI" id="CHEBI:29035"/>
    </cofactor>
    <text evidence="5">Mg(2+). Can also accept Mn(2+).</text>
</comment>
<dbReference type="Proteomes" id="UP000294914">
    <property type="component" value="Unassembled WGS sequence"/>
</dbReference>
<name>A0A4V6QBV8_9GAMM</name>
<feature type="binding site" evidence="5">
    <location>
        <position position="352"/>
    </location>
    <ligand>
        <name>Mg(2+)</name>
        <dbReference type="ChEBI" id="CHEBI:18420"/>
    </ligand>
</feature>
<keyword evidence="5" id="KW-0479">Metal-binding</keyword>
<reference evidence="7 8" key="1">
    <citation type="submission" date="2019-03" db="EMBL/GenBank/DDBJ databases">
        <title>Genomic Encyclopedia of Type Strains, Phase IV (KMG-IV): sequencing the most valuable type-strain genomes for metagenomic binning, comparative biology and taxonomic classification.</title>
        <authorList>
            <person name="Goeker M."/>
        </authorList>
    </citation>
    <scope>NUCLEOTIDE SEQUENCE [LARGE SCALE GENOMIC DNA]</scope>
    <source>
        <strain evidence="7 8">DSM 16326</strain>
    </source>
</reference>
<evidence type="ECO:0000313" key="8">
    <source>
        <dbReference type="Proteomes" id="UP000294914"/>
    </source>
</evidence>
<dbReference type="OrthoDB" id="9802453at2"/>
<comment type="subcellular location">
    <subcellularLocation>
        <location evidence="5">Cytoplasm</location>
    </subcellularLocation>
</comment>
<gene>
    <name evidence="5" type="primary">ackA</name>
    <name evidence="7" type="ORF">EDC23_2099</name>
</gene>
<comment type="caution">
    <text evidence="7">The sequence shown here is derived from an EMBL/GenBank/DDBJ whole genome shotgun (WGS) entry which is preliminary data.</text>
</comment>
<dbReference type="EMBL" id="SOQX01000005">
    <property type="protein sequence ID" value="TDY00595.1"/>
    <property type="molecule type" value="Genomic_DNA"/>
</dbReference>
<proteinExistence type="inferred from homology"/>
<feature type="site" description="Transition state stabilizer" evidence="5">
    <location>
        <position position="211"/>
    </location>
</feature>
<keyword evidence="4 5" id="KW-0067">ATP-binding</keyword>
<comment type="subunit">
    <text evidence="5">Homodimer.</text>
</comment>
<comment type="pathway">
    <text evidence="5">Metabolic intermediate biosynthesis; acetyl-CoA biosynthesis; acetyl-CoA from acetate: step 1/2.</text>
</comment>
<dbReference type="NCBIfam" id="TIGR00016">
    <property type="entry name" value="ackA"/>
    <property type="match status" value="1"/>
</dbReference>
<dbReference type="Pfam" id="PF00871">
    <property type="entry name" value="Acetate_kinase"/>
    <property type="match status" value="1"/>
</dbReference>
<keyword evidence="5" id="KW-0963">Cytoplasm</keyword>
<dbReference type="GO" id="GO:0005524">
    <property type="term" value="F:ATP binding"/>
    <property type="evidence" value="ECO:0007669"/>
    <property type="project" value="UniProtKB-KW"/>
</dbReference>
<feature type="binding site" evidence="5">
    <location>
        <begin position="253"/>
        <end position="255"/>
    </location>
    <ligand>
        <name>ATP</name>
        <dbReference type="ChEBI" id="CHEBI:30616"/>
    </ligand>
</feature>
<feature type="site" description="Transition state stabilizer" evidence="5">
    <location>
        <position position="151"/>
    </location>
</feature>
<keyword evidence="1 5" id="KW-0808">Transferase</keyword>
<dbReference type="HAMAP" id="MF_00020">
    <property type="entry name" value="Acetate_kinase"/>
    <property type="match status" value="1"/>
</dbReference>
<keyword evidence="8" id="KW-1185">Reference proteome</keyword>
<keyword evidence="3 5" id="KW-0418">Kinase</keyword>
<evidence type="ECO:0000313" key="7">
    <source>
        <dbReference type="EMBL" id="TDY00595.1"/>
    </source>
</evidence>
<dbReference type="PRINTS" id="PR00471">
    <property type="entry name" value="ACETATEKNASE"/>
</dbReference>
<keyword evidence="5" id="KW-0460">Magnesium</keyword>
<evidence type="ECO:0000256" key="5">
    <source>
        <dbReference type="HAMAP-Rule" id="MF_00020"/>
    </source>
</evidence>
<dbReference type="GO" id="GO:0006083">
    <property type="term" value="P:acetate metabolic process"/>
    <property type="evidence" value="ECO:0007669"/>
    <property type="project" value="TreeGrafter"/>
</dbReference>
<dbReference type="PANTHER" id="PTHR21060">
    <property type="entry name" value="ACETATE KINASE"/>
    <property type="match status" value="1"/>
</dbReference>
<feature type="binding site" evidence="5">
    <location>
        <position position="61"/>
    </location>
    <ligand>
        <name>substrate</name>
    </ligand>
</feature>
<keyword evidence="2 5" id="KW-0547">Nucleotide-binding</keyword>
<dbReference type="RefSeq" id="WP_134084251.1">
    <property type="nucleotide sequence ID" value="NZ_SOQX01000005.1"/>
</dbReference>
<dbReference type="AlphaFoldDB" id="A0A4V6QBV8"/>
<protein>
    <recommendedName>
        <fullName evidence="5">Acetate kinase</fullName>
        <ecNumber evidence="5">2.7.2.1</ecNumber>
    </recommendedName>
    <alternativeName>
        <fullName evidence="5">Acetokinase</fullName>
    </alternativeName>
</protein>
<dbReference type="GO" id="GO:0000287">
    <property type="term" value="F:magnesium ion binding"/>
    <property type="evidence" value="ECO:0007669"/>
    <property type="project" value="UniProtKB-UniRule"/>
</dbReference>
<dbReference type="InterPro" id="IPR004372">
    <property type="entry name" value="Ac/propionate_kinase"/>
</dbReference>
<dbReference type="InterPro" id="IPR000890">
    <property type="entry name" value="Aliphatic_acid_kin_short-chain"/>
</dbReference>
<comment type="function">
    <text evidence="5">Catalyzes the formation of acetyl phosphate from acetate and ATP. Can also catalyze the reverse reaction.</text>
</comment>
<evidence type="ECO:0000256" key="3">
    <source>
        <dbReference type="ARBA" id="ARBA00022777"/>
    </source>
</evidence>
<accession>A0A4V6QBV8</accession>
<dbReference type="GO" id="GO:0005737">
    <property type="term" value="C:cytoplasm"/>
    <property type="evidence" value="ECO:0007669"/>
    <property type="project" value="UniProtKB-SubCell"/>
</dbReference>
<evidence type="ECO:0000256" key="6">
    <source>
        <dbReference type="RuleBase" id="RU003835"/>
    </source>
</evidence>
<dbReference type="PIRSF" id="PIRSF000722">
    <property type="entry name" value="Acetate_prop_kin"/>
    <property type="match status" value="1"/>
</dbReference>
<dbReference type="InterPro" id="IPR043129">
    <property type="entry name" value="ATPase_NBD"/>
</dbReference>
<feature type="active site" description="Proton donor/acceptor" evidence="5">
    <location>
        <position position="119"/>
    </location>
</feature>
<dbReference type="PANTHER" id="PTHR21060:SF15">
    <property type="entry name" value="ACETATE KINASE-RELATED"/>
    <property type="match status" value="1"/>
</dbReference>
<dbReference type="EC" id="2.7.2.1" evidence="5"/>